<feature type="chain" id="PRO_5012797783" description="DUF4431 domain-containing protein" evidence="1">
    <location>
        <begin position="19"/>
        <end position="130"/>
    </location>
</feature>
<reference evidence="3 4" key="1">
    <citation type="submission" date="2017-02" db="EMBL/GenBank/DDBJ databases">
        <title>Draft genome sequence of Haemophilus paracuniculus CCUG 43573 type strain.</title>
        <authorList>
            <person name="Engstrom-Jakobsson H."/>
            <person name="Salva-Serra F."/>
            <person name="Thorell K."/>
            <person name="Gonzales-Siles L."/>
            <person name="Karlsson R."/>
            <person name="Boulund F."/>
            <person name="Engstrand L."/>
            <person name="Kristiansson E."/>
            <person name="Moore E."/>
        </authorList>
    </citation>
    <scope>NUCLEOTIDE SEQUENCE [LARGE SCALE GENOMIC DNA]</scope>
    <source>
        <strain evidence="3 4">CCUG 43573</strain>
    </source>
</reference>
<evidence type="ECO:0000256" key="1">
    <source>
        <dbReference type="SAM" id="SignalP"/>
    </source>
</evidence>
<dbReference type="Pfam" id="PF14485">
    <property type="entry name" value="DUF4431"/>
    <property type="match status" value="1"/>
</dbReference>
<dbReference type="EMBL" id="MUYA01000008">
    <property type="protein sequence ID" value="OOR98964.1"/>
    <property type="molecule type" value="Genomic_DNA"/>
</dbReference>
<sequence length="130" mass="14397">MKKILMAFLALCPTLAQTQPITTGQPVLLNGKLSIIKSLHPAPAFYGKPLPAIRPFNTLSVSPSFDDLEFMSNTVRTKLIQLSIDDVNLRNKVLRSEGKKATVYCYSLFPAHTAHHTTKVLCNVADIKFN</sequence>
<feature type="signal peptide" evidence="1">
    <location>
        <begin position="1"/>
        <end position="18"/>
    </location>
</feature>
<gene>
    <name evidence="3" type="ORF">B0187_06800</name>
</gene>
<evidence type="ECO:0000259" key="2">
    <source>
        <dbReference type="Pfam" id="PF14485"/>
    </source>
</evidence>
<dbReference type="STRING" id="734.B0187_06800"/>
<proteinExistence type="predicted"/>
<name>A0A1T0ARQ8_9PAST</name>
<evidence type="ECO:0000313" key="4">
    <source>
        <dbReference type="Proteomes" id="UP000190867"/>
    </source>
</evidence>
<organism evidence="3 4">
    <name type="scientific">Haemophilus paracuniculus</name>
    <dbReference type="NCBI Taxonomy" id="734"/>
    <lineage>
        <taxon>Bacteria</taxon>
        <taxon>Pseudomonadati</taxon>
        <taxon>Pseudomonadota</taxon>
        <taxon>Gammaproteobacteria</taxon>
        <taxon>Pasteurellales</taxon>
        <taxon>Pasteurellaceae</taxon>
        <taxon>Haemophilus</taxon>
    </lineage>
</organism>
<dbReference type="InterPro" id="IPR027826">
    <property type="entry name" value="DUF4431"/>
</dbReference>
<dbReference type="OrthoDB" id="6694397at2"/>
<keyword evidence="4" id="KW-1185">Reference proteome</keyword>
<feature type="domain" description="DUF4431" evidence="2">
    <location>
        <begin position="80"/>
        <end position="127"/>
    </location>
</feature>
<dbReference type="Proteomes" id="UP000190867">
    <property type="component" value="Unassembled WGS sequence"/>
</dbReference>
<evidence type="ECO:0000313" key="3">
    <source>
        <dbReference type="EMBL" id="OOR98964.1"/>
    </source>
</evidence>
<accession>A0A1T0ARQ8</accession>
<keyword evidence="1" id="KW-0732">Signal</keyword>
<protein>
    <recommendedName>
        <fullName evidence="2">DUF4431 domain-containing protein</fullName>
    </recommendedName>
</protein>
<dbReference type="RefSeq" id="WP_078237110.1">
    <property type="nucleotide sequence ID" value="NZ_MUYA01000008.1"/>
</dbReference>
<comment type="caution">
    <text evidence="3">The sequence shown here is derived from an EMBL/GenBank/DDBJ whole genome shotgun (WGS) entry which is preliminary data.</text>
</comment>
<dbReference type="AlphaFoldDB" id="A0A1T0ARQ8"/>